<organism evidence="1 2">
    <name type="scientific">Legionella oakridgensis ATCC 33761 = DSM 21215</name>
    <dbReference type="NCBI Taxonomy" id="1268635"/>
    <lineage>
        <taxon>Bacteria</taxon>
        <taxon>Pseudomonadati</taxon>
        <taxon>Pseudomonadota</taxon>
        <taxon>Gammaproteobacteria</taxon>
        <taxon>Legionellales</taxon>
        <taxon>Legionellaceae</taxon>
        <taxon>Legionella</taxon>
    </lineage>
</organism>
<dbReference type="Proteomes" id="UP000018838">
    <property type="component" value="Chromosome"/>
</dbReference>
<dbReference type="HOGENOM" id="CLU_2935925_0_0_6"/>
<keyword evidence="2" id="KW-1185">Reference proteome</keyword>
<reference evidence="1 2" key="1">
    <citation type="journal article" date="2013" name="Int. J. Med. Microbiol.">
        <title>Legionella oakridgensis ATCC 33761 genome sequence and phenotypic characterization reveals its replication capacity in amoebae.</title>
        <authorList>
            <person name="Brzuszkiewicz E."/>
            <person name="Schulz T."/>
            <person name="Rydzewski K."/>
            <person name="Daniel R."/>
            <person name="Gillmaier N."/>
            <person name="Dittmann C."/>
            <person name="Holland G."/>
            <person name="Schunder E."/>
            <person name="Lautner M."/>
            <person name="Eisenreich W."/>
            <person name="Luck C."/>
            <person name="Heuner K."/>
        </authorList>
    </citation>
    <scope>NUCLEOTIDE SEQUENCE [LARGE SCALE GENOMIC DNA]</scope>
    <source>
        <strain>OR-10</strain>
        <strain evidence="2">ATCC 33761</strain>
    </source>
</reference>
<sequence>MTLIEHYNTALACGEIINDPVQRQMLEYFQRLVDELHAVKRSWFHYGQKKHCKGFIFMGL</sequence>
<proteinExistence type="predicted"/>
<dbReference type="PATRIC" id="fig|1268635.3.peg.512"/>
<evidence type="ECO:0000313" key="1">
    <source>
        <dbReference type="EMBL" id="AHE66094.1"/>
    </source>
</evidence>
<dbReference type="EMBL" id="CP004006">
    <property type="protein sequence ID" value="AHE66094.1"/>
    <property type="molecule type" value="Genomic_DNA"/>
</dbReference>
<dbReference type="AlphaFoldDB" id="W0BCE6"/>
<name>W0BCE6_9GAMM</name>
<dbReference type="KEGG" id="lok:Loa_00523"/>
<protein>
    <submittedName>
        <fullName evidence="1">Uncharacterized protein</fullName>
    </submittedName>
</protein>
<accession>W0BCE6</accession>
<gene>
    <name evidence="1" type="ORF">Loa_00523</name>
</gene>
<evidence type="ECO:0000313" key="2">
    <source>
        <dbReference type="Proteomes" id="UP000018838"/>
    </source>
</evidence>